<gene>
    <name evidence="1" type="ORF">G7058_09720</name>
</gene>
<dbReference type="Proteomes" id="UP000501830">
    <property type="component" value="Chromosome"/>
</dbReference>
<dbReference type="RefSeq" id="WP_166063358.1">
    <property type="nucleotide sequence ID" value="NZ_CP049889.1"/>
</dbReference>
<evidence type="ECO:0000313" key="2">
    <source>
        <dbReference type="Proteomes" id="UP000501830"/>
    </source>
</evidence>
<sequence>MNDESAEAYIGAATRALTEVNAKPDRVIVYHDGSIYLDIPLTKGRLICPVGANCDCWKIEIWGKYEDERSKCLFTSDTVRKKVSGA</sequence>
<dbReference type="GeneID" id="94553562"/>
<evidence type="ECO:0000313" key="1">
    <source>
        <dbReference type="EMBL" id="QIK52294.1"/>
    </source>
</evidence>
<accession>A0A6G7WJ40</accession>
<name>A0A6G7WJ40_9LACT</name>
<reference evidence="1 2" key="1">
    <citation type="journal article" date="2017" name="Int. J. Syst. Evol. Microbiol.">
        <title>Jeotgalibaca porci sp. nov. and Jeotgalibaca arthritidis sp. nov., isolated from pigs, and emended description of the genus Jeotgalibaca.</title>
        <authorList>
            <person name="Zamora L."/>
            <person name="Perez-Sancho M."/>
            <person name="Dominguez L."/>
            <person name="Fernandez-Garayzabal J.F."/>
            <person name="Vela A.I."/>
        </authorList>
    </citation>
    <scope>NUCLEOTIDE SEQUENCE [LARGE SCALE GENOMIC DNA]</scope>
    <source>
        <strain evidence="1 2">CCUG 69148</strain>
    </source>
</reference>
<dbReference type="AlphaFoldDB" id="A0A6G7WJ40"/>
<keyword evidence="2" id="KW-1185">Reference proteome</keyword>
<dbReference type="EMBL" id="CP049889">
    <property type="protein sequence ID" value="QIK52294.1"/>
    <property type="molecule type" value="Genomic_DNA"/>
</dbReference>
<organism evidence="1 2">
    <name type="scientific">Jeotgalibaca porci</name>
    <dbReference type="NCBI Taxonomy" id="1868793"/>
    <lineage>
        <taxon>Bacteria</taxon>
        <taxon>Bacillati</taxon>
        <taxon>Bacillota</taxon>
        <taxon>Bacilli</taxon>
        <taxon>Lactobacillales</taxon>
        <taxon>Carnobacteriaceae</taxon>
        <taxon>Jeotgalibaca</taxon>
    </lineage>
</organism>
<proteinExistence type="predicted"/>
<protein>
    <submittedName>
        <fullName evidence="1">Uncharacterized protein</fullName>
    </submittedName>
</protein>
<dbReference type="KEGG" id="jpo:G7058_09720"/>